<dbReference type="InterPro" id="IPR050545">
    <property type="entry name" value="Mycobact_MmpL"/>
</dbReference>
<dbReference type="Gene3D" id="1.20.1640.10">
    <property type="entry name" value="Multidrug efflux transporter AcrB transmembrane domain"/>
    <property type="match status" value="2"/>
</dbReference>
<name>A0A897N467_9EURY</name>
<dbReference type="RefSeq" id="WP_229112441.1">
    <property type="nucleotide sequence ID" value="NZ_CP064787.1"/>
</dbReference>
<feature type="transmembrane region" description="Helical" evidence="6">
    <location>
        <begin position="672"/>
        <end position="691"/>
    </location>
</feature>
<dbReference type="GeneID" id="68855317"/>
<feature type="transmembrane region" description="Helical" evidence="6">
    <location>
        <begin position="284"/>
        <end position="305"/>
    </location>
</feature>
<feature type="transmembrane region" description="Helical" evidence="6">
    <location>
        <begin position="641"/>
        <end position="666"/>
    </location>
</feature>
<evidence type="ECO:0000256" key="5">
    <source>
        <dbReference type="ARBA" id="ARBA00023136"/>
    </source>
</evidence>
<dbReference type="PROSITE" id="PS50156">
    <property type="entry name" value="SSD"/>
    <property type="match status" value="2"/>
</dbReference>
<feature type="transmembrane region" description="Helical" evidence="6">
    <location>
        <begin position="358"/>
        <end position="380"/>
    </location>
</feature>
<accession>A0A897N467</accession>
<dbReference type="SUPFAM" id="SSF82866">
    <property type="entry name" value="Multidrug efflux transporter AcrB transmembrane domain"/>
    <property type="match status" value="2"/>
</dbReference>
<feature type="transmembrane region" description="Helical" evidence="6">
    <location>
        <begin position="776"/>
        <end position="799"/>
    </location>
</feature>
<feature type="domain" description="SSD" evidence="7">
    <location>
        <begin position="258"/>
        <end position="383"/>
    </location>
</feature>
<evidence type="ECO:0000259" key="7">
    <source>
        <dbReference type="PROSITE" id="PS50156"/>
    </source>
</evidence>
<feature type="transmembrane region" description="Helical" evidence="6">
    <location>
        <begin position="325"/>
        <end position="346"/>
    </location>
</feature>
<dbReference type="Pfam" id="PF03176">
    <property type="entry name" value="MMPL"/>
    <property type="match status" value="2"/>
</dbReference>
<keyword evidence="4 6" id="KW-1133">Transmembrane helix</keyword>
<dbReference type="AlphaFoldDB" id="A0A897N467"/>
<keyword evidence="5 6" id="KW-0472">Membrane</keyword>
<feature type="transmembrane region" description="Helical" evidence="6">
    <location>
        <begin position="20"/>
        <end position="40"/>
    </location>
</feature>
<evidence type="ECO:0000313" key="8">
    <source>
        <dbReference type="EMBL" id="QSG06063.1"/>
    </source>
</evidence>
<dbReference type="PANTHER" id="PTHR33406:SF13">
    <property type="entry name" value="MEMBRANE PROTEIN YDFJ"/>
    <property type="match status" value="1"/>
</dbReference>
<dbReference type="PANTHER" id="PTHR33406">
    <property type="entry name" value="MEMBRANE PROTEIN MJ1562-RELATED"/>
    <property type="match status" value="1"/>
</dbReference>
<feature type="transmembrane region" description="Helical" evidence="6">
    <location>
        <begin position="257"/>
        <end position="277"/>
    </location>
</feature>
<evidence type="ECO:0000256" key="4">
    <source>
        <dbReference type="ARBA" id="ARBA00022989"/>
    </source>
</evidence>
<sequence>MIDHERAIERLGHWIVDNPARIVLAFLLVTAVFAGGLGGVEIDSGTERFFESVPEHHTQQYVDDQFGATFETGEDTTQVIVTDENVFSKRAVLRTLELQQDLKSDPSLRVSETTGLATGIAQVLDPFATTPEQRIQAVETSTPAEVREAALTLLEVRPQITQVLSEDRNLREPRASATIVVVLHSVPEGDQATLEAVQNRIKGTAETADGDVRVFGSAIQQAGFDRAIFESLSLIVPTVVVFILLCLVLAYRDPIDLLLALVSLIFALVWTFGFMGYAGIKFNLMMIAVPVILLGVGIDFGIHAVNRYREERVDGTEPRQSMLTANDQLLVAFSIVTVTTVIGFLANVTSQLEPVREFGLVVAVGLVFTFFVFGIFLPALKLLTDHKRDEWGIGQFSITPFGGEDSRLGGLLRSSAVVAKRHPFVLLAVILLVTGAAGYSATNVESKFETEDFLPYADHPPQIEVIPDEIAPSEFEITDTSNYIKDTFKTTNTEQVTVYIEGPMEQANALKIVHRAGNDPPSSFVREDGRAVSEGIIDVIDTYASQDQEFAAMVQRNDLDDDGVPDRHLGAIYDELLRSEYADQAGQYLTEDRRATKVVYQVKSSSTQKEITADARAFASDVHFDAEATGDTIVFRALTEALMASAVVSFAVAFGLTAVFLVLVFWLLEDRWSLGLATMAPIVVAVVMLVGSMPVLGIAFNALTATILAITIGLGVAYSVHVVHRFIDEYDEQGDVHESLLTTLSGTGGGVTASMLTTSGSVACMTLAVNPILGQFGLLTAISTFYSYVTAIVVLPLALRAWARVFG</sequence>
<dbReference type="Proteomes" id="UP000663525">
    <property type="component" value="Chromosome"/>
</dbReference>
<keyword evidence="3 6" id="KW-0812">Transmembrane</keyword>
<reference evidence="8" key="1">
    <citation type="submission" date="2020-11" db="EMBL/GenBank/DDBJ databases">
        <title>Carbohydrate-dependent, anaerobic sulfur respiration: A novel catabolism in halophilic archaea.</title>
        <authorList>
            <person name="Sorokin D.Y."/>
            <person name="Messina E."/>
            <person name="Smedile F."/>
            <person name="La Cono V."/>
            <person name="Hallsworth J.E."/>
            <person name="Yakimov M.M."/>
        </authorList>
    </citation>
    <scope>NUCLEOTIDE SEQUENCE</scope>
    <source>
        <strain evidence="8">HSR12-1</strain>
    </source>
</reference>
<protein>
    <submittedName>
        <fullName evidence="8">Putative exporter of the RND superfamily</fullName>
    </submittedName>
</protein>
<evidence type="ECO:0000256" key="1">
    <source>
        <dbReference type="ARBA" id="ARBA00004651"/>
    </source>
</evidence>
<keyword evidence="2" id="KW-1003">Cell membrane</keyword>
<dbReference type="EMBL" id="CP064787">
    <property type="protein sequence ID" value="QSG06063.1"/>
    <property type="molecule type" value="Genomic_DNA"/>
</dbReference>
<dbReference type="InterPro" id="IPR004869">
    <property type="entry name" value="MMPL_dom"/>
</dbReference>
<feature type="transmembrane region" description="Helical" evidence="6">
    <location>
        <begin position="232"/>
        <end position="251"/>
    </location>
</feature>
<feature type="transmembrane region" description="Helical" evidence="6">
    <location>
        <begin position="698"/>
        <end position="720"/>
    </location>
</feature>
<dbReference type="GO" id="GO:0005886">
    <property type="term" value="C:plasma membrane"/>
    <property type="evidence" value="ECO:0007669"/>
    <property type="project" value="UniProtKB-SubCell"/>
</dbReference>
<evidence type="ECO:0000256" key="3">
    <source>
        <dbReference type="ARBA" id="ARBA00022692"/>
    </source>
</evidence>
<evidence type="ECO:0000256" key="6">
    <source>
        <dbReference type="SAM" id="Phobius"/>
    </source>
</evidence>
<evidence type="ECO:0000256" key="2">
    <source>
        <dbReference type="ARBA" id="ARBA00022475"/>
    </source>
</evidence>
<feature type="domain" description="SSD" evidence="7">
    <location>
        <begin position="640"/>
        <end position="801"/>
    </location>
</feature>
<comment type="subcellular location">
    <subcellularLocation>
        <location evidence="1">Cell membrane</location>
        <topology evidence="1">Multi-pass membrane protein</topology>
    </subcellularLocation>
</comment>
<gene>
    <name evidence="8" type="ORF">HSR121_1727</name>
</gene>
<dbReference type="InterPro" id="IPR000731">
    <property type="entry name" value="SSD"/>
</dbReference>
<organism evidence="8 9">
    <name type="scientific">Halapricum desulfuricans</name>
    <dbReference type="NCBI Taxonomy" id="2841257"/>
    <lineage>
        <taxon>Archaea</taxon>
        <taxon>Methanobacteriati</taxon>
        <taxon>Methanobacteriota</taxon>
        <taxon>Stenosarchaea group</taxon>
        <taxon>Halobacteria</taxon>
        <taxon>Halobacteriales</taxon>
        <taxon>Haloarculaceae</taxon>
        <taxon>Halapricum</taxon>
    </lineage>
</organism>
<proteinExistence type="predicted"/>
<evidence type="ECO:0000313" key="9">
    <source>
        <dbReference type="Proteomes" id="UP000663525"/>
    </source>
</evidence>